<gene>
    <name evidence="2" type="ORF">ENM70_00435</name>
</gene>
<evidence type="ECO:0000256" key="1">
    <source>
        <dbReference type="SAM" id="Phobius"/>
    </source>
</evidence>
<comment type="caution">
    <text evidence="2">The sequence shown here is derived from an EMBL/GenBank/DDBJ whole genome shotgun (WGS) entry which is preliminary data.</text>
</comment>
<feature type="transmembrane region" description="Helical" evidence="1">
    <location>
        <begin position="48"/>
        <end position="81"/>
    </location>
</feature>
<keyword evidence="1" id="KW-1133">Transmembrane helix</keyword>
<name>A0A7J3YTR7_9CREN</name>
<reference evidence="2" key="1">
    <citation type="journal article" date="2020" name="mSystems">
        <title>Genome- and Community-Level Interaction Insights into Carbon Utilization and Element Cycling Functions of Hydrothermarchaeota in Hydrothermal Sediment.</title>
        <authorList>
            <person name="Zhou Z."/>
            <person name="Liu Y."/>
            <person name="Xu W."/>
            <person name="Pan J."/>
            <person name="Luo Z.H."/>
            <person name="Li M."/>
        </authorList>
    </citation>
    <scope>NUCLEOTIDE SEQUENCE [LARGE SCALE GENOMIC DNA]</scope>
    <source>
        <strain evidence="2">SpSt-1109</strain>
    </source>
</reference>
<keyword evidence="1" id="KW-0812">Transmembrane</keyword>
<sequence>MVSLEINRGIVGGYIIPQAVVVQVVTEDRVSREVVARMEWWLHVVNPWLLIACAILLVTSAFCNSLTALILLGIGLMLLVLKVYRIWLL</sequence>
<accession>A0A7J3YTR7</accession>
<protein>
    <submittedName>
        <fullName evidence="2">Uncharacterized protein</fullName>
    </submittedName>
</protein>
<organism evidence="2">
    <name type="scientific">Ignisphaera aggregans</name>
    <dbReference type="NCBI Taxonomy" id="334771"/>
    <lineage>
        <taxon>Archaea</taxon>
        <taxon>Thermoproteota</taxon>
        <taxon>Thermoprotei</taxon>
        <taxon>Desulfurococcales</taxon>
        <taxon>Desulfurococcaceae</taxon>
        <taxon>Ignisphaera</taxon>
    </lineage>
</organism>
<proteinExistence type="predicted"/>
<evidence type="ECO:0000313" key="2">
    <source>
        <dbReference type="EMBL" id="HHP92086.1"/>
    </source>
</evidence>
<dbReference type="EMBL" id="DRYU01000006">
    <property type="protein sequence ID" value="HHP92086.1"/>
    <property type="molecule type" value="Genomic_DNA"/>
</dbReference>
<keyword evidence="1" id="KW-0472">Membrane</keyword>
<dbReference type="AlphaFoldDB" id="A0A7J3YTR7"/>